<sequence>MVLDLTNNPISDSDDYRKRVLQKCSALLVIDCEIVPKDERSMILRKQGKALTIDFIEKAFPNFEILKTLNLCGNDFQMIALDRSAVARLQQLTEIDLSQNFLENLYELIDLQNLEILNLSKNSIVTLTGTPVIAESQSSAIINGVLNQTIQQKILPALCELNLSDNNLTHQMISRMGLNLLTNLKKLILTGNHINKFDMALYDLPRLVELDLSNNEIKSVRKKALPQLNWLNLSNNKMKDLEGLSAPCLEFLDISNNKIVTCSALKSISQMYKLKKLNCQGNPVIERRVYHEFVKTQVKTLELLDNEPVIRNSDAGSSSSNTDQLYRRLSTVSPKALPSASNNNNINGIKIRDQNTTYDQNVNTKWQNQNLKEPIFQHGKRPIYLPPGSNLVVNQRINKAISYKNFFPEGHYLYEDGELLESATPSPINYSYTLPLINNPNKRKPKRQSAPPQRKIPSYLYLPPIRESSDLSLMGH</sequence>
<organism evidence="1 2">
    <name type="scientific">Panagrolaimus sp. PS1159</name>
    <dbReference type="NCBI Taxonomy" id="55785"/>
    <lineage>
        <taxon>Eukaryota</taxon>
        <taxon>Metazoa</taxon>
        <taxon>Ecdysozoa</taxon>
        <taxon>Nematoda</taxon>
        <taxon>Chromadorea</taxon>
        <taxon>Rhabditida</taxon>
        <taxon>Tylenchina</taxon>
        <taxon>Panagrolaimomorpha</taxon>
        <taxon>Panagrolaimoidea</taxon>
        <taxon>Panagrolaimidae</taxon>
        <taxon>Panagrolaimus</taxon>
    </lineage>
</organism>
<protein>
    <submittedName>
        <fullName evidence="2">Leucine-rich repeat-containing protein</fullName>
    </submittedName>
</protein>
<proteinExistence type="predicted"/>
<name>A0AC35GC42_9BILA</name>
<dbReference type="Proteomes" id="UP000887580">
    <property type="component" value="Unplaced"/>
</dbReference>
<evidence type="ECO:0000313" key="1">
    <source>
        <dbReference type="Proteomes" id="UP000887580"/>
    </source>
</evidence>
<reference evidence="2" key="1">
    <citation type="submission" date="2022-11" db="UniProtKB">
        <authorList>
            <consortium name="WormBaseParasite"/>
        </authorList>
    </citation>
    <scope>IDENTIFICATION</scope>
</reference>
<dbReference type="WBParaSite" id="PS1159_v2.g3874.t1">
    <property type="protein sequence ID" value="PS1159_v2.g3874.t1"/>
    <property type="gene ID" value="PS1159_v2.g3874"/>
</dbReference>
<accession>A0AC35GC42</accession>
<evidence type="ECO:0000313" key="2">
    <source>
        <dbReference type="WBParaSite" id="PS1159_v2.g3874.t1"/>
    </source>
</evidence>